<dbReference type="Pfam" id="PF00589">
    <property type="entry name" value="Phage_integrase"/>
    <property type="match status" value="1"/>
</dbReference>
<keyword evidence="4" id="KW-1185">Reference proteome</keyword>
<dbReference type="PROSITE" id="PS51898">
    <property type="entry name" value="TYR_RECOMBINASE"/>
    <property type="match status" value="1"/>
</dbReference>
<evidence type="ECO:0000259" key="2">
    <source>
        <dbReference type="PROSITE" id="PS51898"/>
    </source>
</evidence>
<dbReference type="GO" id="GO:0006310">
    <property type="term" value="P:DNA recombination"/>
    <property type="evidence" value="ECO:0007669"/>
    <property type="project" value="UniProtKB-KW"/>
</dbReference>
<keyword evidence="1" id="KW-0233">DNA recombination</keyword>
<dbReference type="InterPro" id="IPR013762">
    <property type="entry name" value="Integrase-like_cat_sf"/>
</dbReference>
<proteinExistence type="predicted"/>
<dbReference type="InterPro" id="IPR011010">
    <property type="entry name" value="DNA_brk_join_enz"/>
</dbReference>
<protein>
    <submittedName>
        <fullName evidence="3">Tyrosine-type recombinase/integrase</fullName>
    </submittedName>
</protein>
<evidence type="ECO:0000313" key="4">
    <source>
        <dbReference type="Proteomes" id="UP000594681"/>
    </source>
</evidence>
<dbReference type="GO" id="GO:0003677">
    <property type="term" value="F:DNA binding"/>
    <property type="evidence" value="ECO:0007669"/>
    <property type="project" value="InterPro"/>
</dbReference>
<evidence type="ECO:0000313" key="3">
    <source>
        <dbReference type="EMBL" id="QPK79262.1"/>
    </source>
</evidence>
<gene>
    <name evidence="3" type="ORF">G7Y31_00560</name>
</gene>
<dbReference type="KEGG" id="cliz:G7Y31_00560"/>
<accession>A0A7T0PC27</accession>
<dbReference type="Gene3D" id="1.10.443.10">
    <property type="entry name" value="Intergrase catalytic core"/>
    <property type="match status" value="1"/>
</dbReference>
<dbReference type="AlphaFoldDB" id="A0A7T0PC27"/>
<dbReference type="Proteomes" id="UP000594681">
    <property type="component" value="Chromosome"/>
</dbReference>
<dbReference type="InterPro" id="IPR002104">
    <property type="entry name" value="Integrase_catalytic"/>
</dbReference>
<dbReference type="SUPFAM" id="SSF56349">
    <property type="entry name" value="DNA breaking-rejoining enzymes"/>
    <property type="match status" value="1"/>
</dbReference>
<sequence length="160" mass="17931">MLRLSRPGPQASLCLVRQIQHQATTLLVQIHVPHTIRSSYMRYPKCCSLTHNSVSTIQGSRPTRTLRLLTVTASGHMVMDTSYRSVLSRAKERAGVHPGINPHTGRNWLITRLAEQGAHLKEIGKLLGQDDMETIYEVYMKVRAGRTDELMDRVSQSLGG</sequence>
<dbReference type="GO" id="GO:0015074">
    <property type="term" value="P:DNA integration"/>
    <property type="evidence" value="ECO:0007669"/>
    <property type="project" value="InterPro"/>
</dbReference>
<name>A0A7T0PC27_9CORY</name>
<dbReference type="EMBL" id="CP064954">
    <property type="protein sequence ID" value="QPK79262.1"/>
    <property type="molecule type" value="Genomic_DNA"/>
</dbReference>
<evidence type="ECO:0000256" key="1">
    <source>
        <dbReference type="ARBA" id="ARBA00023172"/>
    </source>
</evidence>
<organism evidence="3 4">
    <name type="scientific">Corynebacterium lizhenjunii</name>
    <dbReference type="NCBI Taxonomy" id="2709394"/>
    <lineage>
        <taxon>Bacteria</taxon>
        <taxon>Bacillati</taxon>
        <taxon>Actinomycetota</taxon>
        <taxon>Actinomycetes</taxon>
        <taxon>Mycobacteriales</taxon>
        <taxon>Corynebacteriaceae</taxon>
        <taxon>Corynebacterium</taxon>
    </lineage>
</organism>
<feature type="domain" description="Tyr recombinase" evidence="2">
    <location>
        <begin position="1"/>
        <end position="152"/>
    </location>
</feature>
<reference evidence="3 4" key="1">
    <citation type="submission" date="2020-11" db="EMBL/GenBank/DDBJ databases">
        <title>Corynebacterium sp. ZJ-599.</title>
        <authorList>
            <person name="Zhou J."/>
        </authorList>
    </citation>
    <scope>NUCLEOTIDE SEQUENCE [LARGE SCALE GENOMIC DNA]</scope>
    <source>
        <strain evidence="3 4">ZJ-599</strain>
    </source>
</reference>